<dbReference type="PANTHER" id="PTHR38797:SF7">
    <property type="entry name" value="TRANSCRIPTION FACTOR DOMAIN-CONTAINING PROTEIN"/>
    <property type="match status" value="1"/>
</dbReference>
<dbReference type="Proteomes" id="UP000325558">
    <property type="component" value="Unassembled WGS sequence"/>
</dbReference>
<dbReference type="OrthoDB" id="3350591at2759"/>
<dbReference type="PANTHER" id="PTHR38797">
    <property type="entry name" value="NUCLEAR PORE COMPLEX PROTEIN NUP85-RELATED"/>
    <property type="match status" value="1"/>
</dbReference>
<sequence length="305" mass="34888">MSSFEDQIRSRQRFGLHHIVAIDTDRESYGYDNDNKFWHQSRLFMKNISSRYTKSDLPIVFYEYDMRELWYMIIQGAKITDAKHPAQDRLAGQILHAREMGVLRRRNTASGVEEEEEASTSNGKIWVDLPFLAQEFQAAWNAADKLLATERHNLSAFIARLSAWGVCGSELCVCALSIFRDTFETRRPLTATDDPQGDSLLPIADLLPAAVAWFELCGYKIESLCLSNQGFESSTVGELAREAQVFPDTGFSTSRWLFWRRRLEEIGHCDHAEMAALAQRGLRLMQSWGERILAIDNSSDQNKQH</sequence>
<name>A0A5N6XTE8_9EURO</name>
<dbReference type="AlphaFoldDB" id="A0A5N6XTE8"/>
<organism evidence="1">
    <name type="scientific">Aspergillus arachidicola</name>
    <dbReference type="NCBI Taxonomy" id="656916"/>
    <lineage>
        <taxon>Eukaryota</taxon>
        <taxon>Fungi</taxon>
        <taxon>Dikarya</taxon>
        <taxon>Ascomycota</taxon>
        <taxon>Pezizomycotina</taxon>
        <taxon>Eurotiomycetes</taxon>
        <taxon>Eurotiomycetidae</taxon>
        <taxon>Eurotiales</taxon>
        <taxon>Aspergillaceae</taxon>
        <taxon>Aspergillus</taxon>
        <taxon>Aspergillus subgen. Circumdati</taxon>
    </lineage>
</organism>
<dbReference type="InterPro" id="IPR053204">
    <property type="entry name" value="Oxopyrrolidines_Biosynth-assoc"/>
</dbReference>
<gene>
    <name evidence="1" type="ORF">BDV24DRAFT_142251</name>
</gene>
<accession>A0A5N6XTE8</accession>
<protein>
    <submittedName>
        <fullName evidence="1">Uncharacterized protein</fullName>
    </submittedName>
</protein>
<evidence type="ECO:0000313" key="1">
    <source>
        <dbReference type="EMBL" id="KAE8336288.1"/>
    </source>
</evidence>
<proteinExistence type="predicted"/>
<dbReference type="Pfam" id="PF12311">
    <property type="entry name" value="DUF3632"/>
    <property type="match status" value="1"/>
</dbReference>
<dbReference type="InterPro" id="IPR022085">
    <property type="entry name" value="OpdG"/>
</dbReference>
<dbReference type="EMBL" id="ML737198">
    <property type="protein sequence ID" value="KAE8336288.1"/>
    <property type="molecule type" value="Genomic_DNA"/>
</dbReference>
<reference evidence="1" key="1">
    <citation type="submission" date="2019-04" db="EMBL/GenBank/DDBJ databases">
        <title>Friends and foes A comparative genomics study of 23 Aspergillus species from section Flavi.</title>
        <authorList>
            <consortium name="DOE Joint Genome Institute"/>
            <person name="Kjaerbolling I."/>
            <person name="Vesth T."/>
            <person name="Frisvad J.C."/>
            <person name="Nybo J.L."/>
            <person name="Theobald S."/>
            <person name="Kildgaard S."/>
            <person name="Isbrandt T."/>
            <person name="Kuo A."/>
            <person name="Sato A."/>
            <person name="Lyhne E.K."/>
            <person name="Kogle M.E."/>
            <person name="Wiebenga A."/>
            <person name="Kun R.S."/>
            <person name="Lubbers R.J."/>
            <person name="Makela M.R."/>
            <person name="Barry K."/>
            <person name="Chovatia M."/>
            <person name="Clum A."/>
            <person name="Daum C."/>
            <person name="Haridas S."/>
            <person name="He G."/>
            <person name="LaButti K."/>
            <person name="Lipzen A."/>
            <person name="Mondo S."/>
            <person name="Riley R."/>
            <person name="Salamov A."/>
            <person name="Simmons B.A."/>
            <person name="Magnuson J.K."/>
            <person name="Henrissat B."/>
            <person name="Mortensen U.H."/>
            <person name="Larsen T.O."/>
            <person name="Devries R.P."/>
            <person name="Grigoriev I.V."/>
            <person name="Machida M."/>
            <person name="Baker S.E."/>
            <person name="Andersen M.R."/>
        </authorList>
    </citation>
    <scope>NUCLEOTIDE SEQUENCE</scope>
    <source>
        <strain evidence="1">CBS 117612</strain>
    </source>
</reference>